<organism evidence="1 2">
    <name type="scientific">Microbispora hainanensis</name>
    <dbReference type="NCBI Taxonomy" id="568844"/>
    <lineage>
        <taxon>Bacteria</taxon>
        <taxon>Bacillati</taxon>
        <taxon>Actinomycetota</taxon>
        <taxon>Actinomycetes</taxon>
        <taxon>Streptosporangiales</taxon>
        <taxon>Streptosporangiaceae</taxon>
        <taxon>Microbispora</taxon>
    </lineage>
</organism>
<dbReference type="Proteomes" id="UP000316541">
    <property type="component" value="Unassembled WGS sequence"/>
</dbReference>
<dbReference type="RefSeq" id="WP_142624867.1">
    <property type="nucleotide sequence ID" value="NZ_VIRM01000073.1"/>
</dbReference>
<evidence type="ECO:0000313" key="2">
    <source>
        <dbReference type="Proteomes" id="UP000316541"/>
    </source>
</evidence>
<reference evidence="1 2" key="1">
    <citation type="submission" date="2019-07" db="EMBL/GenBank/DDBJ databases">
        <title>Microbispora hainanensis DSM 45428.</title>
        <authorList>
            <person name="Thawai C."/>
        </authorList>
    </citation>
    <scope>NUCLEOTIDE SEQUENCE [LARGE SCALE GENOMIC DNA]</scope>
    <source>
        <strain evidence="1 2">DSM 45428</strain>
    </source>
</reference>
<accession>A0A544Y513</accession>
<sequence length="119" mass="12978">MSTTDHRKATITGLRALADFLDTNPDVPVPRTSISITYFPDRADDAGMRAEIDHIAELLGTEIDPGRLPYSHYRTGLDFGPVRYEALAVLAAARARHEAVTSYEDCIVPDTTVNPAHAA</sequence>
<name>A0A544Y513_9ACTN</name>
<gene>
    <name evidence="1" type="ORF">FLX08_36690</name>
</gene>
<comment type="caution">
    <text evidence="1">The sequence shown here is derived from an EMBL/GenBank/DDBJ whole genome shotgun (WGS) entry which is preliminary data.</text>
</comment>
<dbReference type="EMBL" id="VIRM01000073">
    <property type="protein sequence ID" value="TQS11857.1"/>
    <property type="molecule type" value="Genomic_DNA"/>
</dbReference>
<proteinExistence type="predicted"/>
<dbReference type="AlphaFoldDB" id="A0A544Y513"/>
<protein>
    <submittedName>
        <fullName evidence="1">Uncharacterized protein</fullName>
    </submittedName>
</protein>
<evidence type="ECO:0000313" key="1">
    <source>
        <dbReference type="EMBL" id="TQS11857.1"/>
    </source>
</evidence>